<evidence type="ECO:0000256" key="2">
    <source>
        <dbReference type="ARBA" id="ARBA00004651"/>
    </source>
</evidence>
<evidence type="ECO:0000256" key="13">
    <source>
        <dbReference type="ARBA" id="ARBA00023136"/>
    </source>
</evidence>
<keyword evidence="13 15" id="KW-0472">Membrane</keyword>
<keyword evidence="11 15" id="KW-1133">Transmembrane helix</keyword>
<evidence type="ECO:0000256" key="7">
    <source>
        <dbReference type="ARBA" id="ARBA00022692"/>
    </source>
</evidence>
<sequence length="522" mass="60761">MNFLKNKSITSIHIIAMVIMFIFALLFTTLVIYKKYNDFEKNANTLRKTYISKQKETVKFDINRVLKYINYEYSKNNTLVSEEELKAKVIDSIEQLYGREDGTGYIFIYDFSGVKISDPIWSYDIGQNTYNIEDANGIKVIEQLIKIAKNHSDAFLQYTWRKPKANKGSLKLSHAMAFEPWGWMLGTGIYLDEVEKLIDKDRIILQERLKNYLIEIAILIMVLFFIGAMVIIVINRVISQEIDTFSNFFKKASKSHITISEDTISLNRLKNMVQYINDMVSEIHKQKEKLEEMNVSLEQKVTQKTKDLNYLLEKQDSFIRHSIHEINTPLAVIMTHLDIFKMKFGENKYLSKIEAGSKMIANIYDDLGYMVKKDRFIYEKENLDFSQFLRSRIDFFEEIALGNKRKIIMKIEDAILLIFNEMELQRIIDNNLSNSIKYAKKNSNIVVILEKTSNDIVLKFATNSSKIEDTKSIFEAFYRKDLAESGFGLGLEIVASICKKNLVMVEVESDIDTTVFSYIFKG</sequence>
<evidence type="ECO:0000256" key="14">
    <source>
        <dbReference type="SAM" id="Coils"/>
    </source>
</evidence>
<feature type="transmembrane region" description="Helical" evidence="15">
    <location>
        <begin position="12"/>
        <end position="33"/>
    </location>
</feature>
<dbReference type="CDD" id="cd00082">
    <property type="entry name" value="HisKA"/>
    <property type="match status" value="1"/>
</dbReference>
<feature type="transmembrane region" description="Helical" evidence="15">
    <location>
        <begin position="212"/>
        <end position="234"/>
    </location>
</feature>
<dbReference type="InterPro" id="IPR036097">
    <property type="entry name" value="HisK_dim/P_sf"/>
</dbReference>
<dbReference type="GO" id="GO:0005886">
    <property type="term" value="C:plasma membrane"/>
    <property type="evidence" value="ECO:0007669"/>
    <property type="project" value="UniProtKB-SubCell"/>
</dbReference>
<dbReference type="SMART" id="SM01049">
    <property type="entry name" value="Cache_2"/>
    <property type="match status" value="1"/>
</dbReference>
<dbReference type="Gene3D" id="3.30.450.20">
    <property type="entry name" value="PAS domain"/>
    <property type="match status" value="1"/>
</dbReference>
<dbReference type="PANTHER" id="PTHR45528:SF1">
    <property type="entry name" value="SENSOR HISTIDINE KINASE CPXA"/>
    <property type="match status" value="1"/>
</dbReference>
<dbReference type="AlphaFoldDB" id="A0A6S6U5C7"/>
<keyword evidence="6" id="KW-0808">Transferase</keyword>
<keyword evidence="9" id="KW-0418">Kinase</keyword>
<protein>
    <recommendedName>
        <fullName evidence="3">histidine kinase</fullName>
        <ecNumber evidence="3">2.7.13.3</ecNumber>
    </recommendedName>
</protein>
<dbReference type="SUPFAM" id="SSF47384">
    <property type="entry name" value="Homodimeric domain of signal transducing histidine kinase"/>
    <property type="match status" value="1"/>
</dbReference>
<dbReference type="CDD" id="cd00075">
    <property type="entry name" value="HATPase"/>
    <property type="match status" value="1"/>
</dbReference>
<evidence type="ECO:0000256" key="9">
    <source>
        <dbReference type="ARBA" id="ARBA00022777"/>
    </source>
</evidence>
<organism evidence="17">
    <name type="scientific">uncultured Sulfurovum sp</name>
    <dbReference type="NCBI Taxonomy" id="269237"/>
    <lineage>
        <taxon>Bacteria</taxon>
        <taxon>Pseudomonadati</taxon>
        <taxon>Campylobacterota</taxon>
        <taxon>Epsilonproteobacteria</taxon>
        <taxon>Campylobacterales</taxon>
        <taxon>Sulfurovaceae</taxon>
        <taxon>Sulfurovum</taxon>
        <taxon>environmental samples</taxon>
    </lineage>
</organism>
<name>A0A6S6U5C7_9BACT</name>
<dbReference type="EMBL" id="CACVAZ010000194">
    <property type="protein sequence ID" value="CAA6825467.1"/>
    <property type="molecule type" value="Genomic_DNA"/>
</dbReference>
<evidence type="ECO:0000259" key="16">
    <source>
        <dbReference type="PROSITE" id="PS50109"/>
    </source>
</evidence>
<evidence type="ECO:0000256" key="5">
    <source>
        <dbReference type="ARBA" id="ARBA00022553"/>
    </source>
</evidence>
<keyword evidence="7 15" id="KW-0812">Transmembrane</keyword>
<dbReference type="GO" id="GO:0005524">
    <property type="term" value="F:ATP binding"/>
    <property type="evidence" value="ECO:0007669"/>
    <property type="project" value="UniProtKB-KW"/>
</dbReference>
<keyword evidence="5" id="KW-0597">Phosphoprotein</keyword>
<dbReference type="Gene3D" id="1.10.287.130">
    <property type="match status" value="1"/>
</dbReference>
<keyword evidence="4" id="KW-1003">Cell membrane</keyword>
<comment type="subcellular location">
    <subcellularLocation>
        <location evidence="2">Cell membrane</location>
        <topology evidence="2">Multi-pass membrane protein</topology>
    </subcellularLocation>
</comment>
<keyword evidence="8" id="KW-0547">Nucleotide-binding</keyword>
<proteinExistence type="predicted"/>
<dbReference type="InterPro" id="IPR003594">
    <property type="entry name" value="HATPase_dom"/>
</dbReference>
<dbReference type="SUPFAM" id="SSF55874">
    <property type="entry name" value="ATPase domain of HSP90 chaperone/DNA topoisomerase II/histidine kinase"/>
    <property type="match status" value="1"/>
</dbReference>
<reference evidence="17" key="1">
    <citation type="submission" date="2020-01" db="EMBL/GenBank/DDBJ databases">
        <authorList>
            <person name="Meier V. D."/>
            <person name="Meier V D."/>
        </authorList>
    </citation>
    <scope>NUCLEOTIDE SEQUENCE</scope>
    <source>
        <strain evidence="17">HLG_WM_MAG_02</strain>
    </source>
</reference>
<feature type="coiled-coil region" evidence="14">
    <location>
        <begin position="276"/>
        <end position="307"/>
    </location>
</feature>
<keyword evidence="10" id="KW-0067">ATP-binding</keyword>
<dbReference type="Gene3D" id="3.30.565.10">
    <property type="entry name" value="Histidine kinase-like ATPase, C-terminal domain"/>
    <property type="match status" value="1"/>
</dbReference>
<dbReference type="Pfam" id="PF02518">
    <property type="entry name" value="HATPase_c"/>
    <property type="match status" value="1"/>
</dbReference>
<dbReference type="InterPro" id="IPR005467">
    <property type="entry name" value="His_kinase_dom"/>
</dbReference>
<dbReference type="InterPro" id="IPR004010">
    <property type="entry name" value="Double_Cache_2"/>
</dbReference>
<evidence type="ECO:0000256" key="3">
    <source>
        <dbReference type="ARBA" id="ARBA00012438"/>
    </source>
</evidence>
<evidence type="ECO:0000256" key="4">
    <source>
        <dbReference type="ARBA" id="ARBA00022475"/>
    </source>
</evidence>
<evidence type="ECO:0000256" key="11">
    <source>
        <dbReference type="ARBA" id="ARBA00022989"/>
    </source>
</evidence>
<evidence type="ECO:0000256" key="8">
    <source>
        <dbReference type="ARBA" id="ARBA00022741"/>
    </source>
</evidence>
<evidence type="ECO:0000256" key="6">
    <source>
        <dbReference type="ARBA" id="ARBA00022679"/>
    </source>
</evidence>
<dbReference type="InterPro" id="IPR050398">
    <property type="entry name" value="HssS/ArlS-like"/>
</dbReference>
<dbReference type="PROSITE" id="PS50109">
    <property type="entry name" value="HIS_KIN"/>
    <property type="match status" value="1"/>
</dbReference>
<evidence type="ECO:0000256" key="10">
    <source>
        <dbReference type="ARBA" id="ARBA00022840"/>
    </source>
</evidence>
<dbReference type="InterPro" id="IPR033480">
    <property type="entry name" value="sCache_2"/>
</dbReference>
<dbReference type="GO" id="GO:0000155">
    <property type="term" value="F:phosphorelay sensor kinase activity"/>
    <property type="evidence" value="ECO:0007669"/>
    <property type="project" value="InterPro"/>
</dbReference>
<keyword evidence="14" id="KW-0175">Coiled coil</keyword>
<dbReference type="InterPro" id="IPR036890">
    <property type="entry name" value="HATPase_C_sf"/>
</dbReference>
<dbReference type="Pfam" id="PF08269">
    <property type="entry name" value="dCache_2"/>
    <property type="match status" value="1"/>
</dbReference>
<dbReference type="SMART" id="SM00388">
    <property type="entry name" value="HisKA"/>
    <property type="match status" value="1"/>
</dbReference>
<accession>A0A6S6U5C7</accession>
<dbReference type="PANTHER" id="PTHR45528">
    <property type="entry name" value="SENSOR HISTIDINE KINASE CPXA"/>
    <property type="match status" value="1"/>
</dbReference>
<evidence type="ECO:0000256" key="12">
    <source>
        <dbReference type="ARBA" id="ARBA00023012"/>
    </source>
</evidence>
<keyword evidence="12" id="KW-0902">Two-component regulatory system</keyword>
<dbReference type="InterPro" id="IPR003661">
    <property type="entry name" value="HisK_dim/P_dom"/>
</dbReference>
<evidence type="ECO:0000256" key="15">
    <source>
        <dbReference type="SAM" id="Phobius"/>
    </source>
</evidence>
<evidence type="ECO:0000256" key="1">
    <source>
        <dbReference type="ARBA" id="ARBA00000085"/>
    </source>
</evidence>
<comment type="catalytic activity">
    <reaction evidence="1">
        <text>ATP + protein L-histidine = ADP + protein N-phospho-L-histidine.</text>
        <dbReference type="EC" id="2.7.13.3"/>
    </reaction>
</comment>
<gene>
    <name evidence="17" type="ORF">HELGO_WM24702</name>
</gene>
<dbReference type="EC" id="2.7.13.3" evidence="3"/>
<feature type="domain" description="Histidine kinase" evidence="16">
    <location>
        <begin position="321"/>
        <end position="522"/>
    </location>
</feature>
<evidence type="ECO:0000313" key="17">
    <source>
        <dbReference type="EMBL" id="CAA6825467.1"/>
    </source>
</evidence>